<reference evidence="3" key="1">
    <citation type="journal article" date="2017" name="Genome Biol. Evol.">
        <title>The complete genome sequence of the phytopathogenic fungus Sclerotinia sclerotiorum reveals insights into the genome architecture of broad host range pathogens.</title>
        <authorList>
            <person name="Derbyshire M."/>
            <person name="Denton-Giles M."/>
            <person name="Hegedus D."/>
            <person name="Seifbarghy S."/>
            <person name="Rollins J."/>
            <person name="van Kan J."/>
            <person name="Seidl M.F."/>
            <person name="Faino L."/>
            <person name="Mbengue M."/>
            <person name="Navaud O."/>
            <person name="Raffaele S."/>
            <person name="Hammond-Kosack K."/>
            <person name="Heard S."/>
            <person name="Oliver R."/>
        </authorList>
    </citation>
    <scope>NUCLEOTIDE SEQUENCE [LARGE SCALE GENOMIC DNA]</scope>
    <source>
        <strain evidence="3">ATCC 18683 / 1980 / Ss-1</strain>
    </source>
</reference>
<feature type="transmembrane region" description="Helical" evidence="1">
    <location>
        <begin position="85"/>
        <end position="103"/>
    </location>
</feature>
<dbReference type="Proteomes" id="UP000177798">
    <property type="component" value="Chromosome 11"/>
</dbReference>
<keyword evidence="1" id="KW-0472">Membrane</keyword>
<dbReference type="VEuPathDB" id="FungiDB:sscle_11g081640"/>
<dbReference type="AlphaFoldDB" id="A0A1D9QEL9"/>
<dbReference type="OrthoDB" id="10385310at2759"/>
<accession>A0A1D9QEL9</accession>
<feature type="transmembrane region" description="Helical" evidence="1">
    <location>
        <begin position="156"/>
        <end position="175"/>
    </location>
</feature>
<keyword evidence="1" id="KW-0812">Transmembrane</keyword>
<evidence type="ECO:0000313" key="3">
    <source>
        <dbReference type="Proteomes" id="UP000177798"/>
    </source>
</evidence>
<name>A0A1D9QEL9_SCLS1</name>
<evidence type="ECO:0000256" key="1">
    <source>
        <dbReference type="SAM" id="Phobius"/>
    </source>
</evidence>
<evidence type="ECO:0000313" key="2">
    <source>
        <dbReference type="EMBL" id="APA13394.1"/>
    </source>
</evidence>
<organism evidence="2 3">
    <name type="scientific">Sclerotinia sclerotiorum (strain ATCC 18683 / 1980 / Ss-1)</name>
    <name type="common">White mold</name>
    <name type="synonym">Whetzelinia sclerotiorum</name>
    <dbReference type="NCBI Taxonomy" id="665079"/>
    <lineage>
        <taxon>Eukaryota</taxon>
        <taxon>Fungi</taxon>
        <taxon>Dikarya</taxon>
        <taxon>Ascomycota</taxon>
        <taxon>Pezizomycotina</taxon>
        <taxon>Leotiomycetes</taxon>
        <taxon>Helotiales</taxon>
        <taxon>Sclerotiniaceae</taxon>
        <taxon>Sclerotinia</taxon>
    </lineage>
</organism>
<gene>
    <name evidence="2" type="ORF">sscle_11g081640</name>
</gene>
<keyword evidence="1" id="KW-1133">Transmembrane helix</keyword>
<feature type="transmembrane region" description="Helical" evidence="1">
    <location>
        <begin position="57"/>
        <end position="79"/>
    </location>
</feature>
<dbReference type="EMBL" id="CP017824">
    <property type="protein sequence ID" value="APA13394.1"/>
    <property type="molecule type" value="Genomic_DNA"/>
</dbReference>
<feature type="transmembrane region" description="Helical" evidence="1">
    <location>
        <begin position="124"/>
        <end position="144"/>
    </location>
</feature>
<sequence>MIWAIIVGFSISITVSSSTSNTKVLSILSPLLNKVIILIQVYAINQIPVSLVLKDGIWYKMIFNTIFVWFTIVYIILSVLGTSCWSLPGEFFFLAVAKSWLLLTSYNKRYWRNRGSHNTVLPGLILDIITNILACGGSIASVIIDYSDQRNGPGSLTSIQAYILLAGLLLVRGILGELWRLWKVRDRGGVFIGNQGANDIMQGQLGSVNNNRLVYPDLIHTIASRDRVIVVTRGNDEVVNEYPISEDLQRPPRAFVLGGRQTRVQ</sequence>
<protein>
    <submittedName>
        <fullName evidence="2">Uncharacterized protein</fullName>
    </submittedName>
</protein>
<proteinExistence type="predicted"/>